<feature type="compositionally biased region" description="Polar residues" evidence="1">
    <location>
        <begin position="444"/>
        <end position="453"/>
    </location>
</feature>
<evidence type="ECO:0000313" key="3">
    <source>
        <dbReference type="Proteomes" id="UP001218218"/>
    </source>
</evidence>
<gene>
    <name evidence="2" type="ORF">DFH08DRAFT_296859</name>
</gene>
<sequence>MFTFSPLKTSPRCASSSTSPIASHSENENRSFPSTFTVEAVKHIAPQLNPASSCIHSEFNTYCRNIKHLLQHLDSVPKSDLSSKTQLSSDLVDVTEYALMSYPFSDTDGVQWDVSRLGGRSLRDLAELIAAVDQYIESQGDFILQLRMAIIAKMIEDQSFAARSPGDTSPVHSNADSTPPSANETATSSSSTLALSVPDPLSPLLHPADCIPATPQLHNFLGHSTLAMEADPCPELLACLHDVVPSSTPSTDPDINRESSPSFDIPGFTTGLPLSAIDADHWSFLCSKDDADGTFETPTPDMEHILLWTPSLATCQLLLSETLIMRSNSPPADDTSLWTPSLETSEFPLSEALTLDQSNSSLMDESYSLTPASSWSSSLASCNSTQSLPATPAAQSQTRASSEKENCWGRVHSTDTELKNPETPTKKHDLLEHATEQEHPLQCPSPSTRSCST</sequence>
<name>A0AAD7EKB5_9AGAR</name>
<reference evidence="2" key="1">
    <citation type="submission" date="2023-03" db="EMBL/GenBank/DDBJ databases">
        <title>Massive genome expansion in bonnet fungi (Mycena s.s.) driven by repeated elements and novel gene families across ecological guilds.</title>
        <authorList>
            <consortium name="Lawrence Berkeley National Laboratory"/>
            <person name="Harder C.B."/>
            <person name="Miyauchi S."/>
            <person name="Viragh M."/>
            <person name="Kuo A."/>
            <person name="Thoen E."/>
            <person name="Andreopoulos B."/>
            <person name="Lu D."/>
            <person name="Skrede I."/>
            <person name="Drula E."/>
            <person name="Henrissat B."/>
            <person name="Morin E."/>
            <person name="Kohler A."/>
            <person name="Barry K."/>
            <person name="LaButti K."/>
            <person name="Morin E."/>
            <person name="Salamov A."/>
            <person name="Lipzen A."/>
            <person name="Mereny Z."/>
            <person name="Hegedus B."/>
            <person name="Baldrian P."/>
            <person name="Stursova M."/>
            <person name="Weitz H."/>
            <person name="Taylor A."/>
            <person name="Grigoriev I.V."/>
            <person name="Nagy L.G."/>
            <person name="Martin F."/>
            <person name="Kauserud H."/>
        </authorList>
    </citation>
    <scope>NUCLEOTIDE SEQUENCE</scope>
    <source>
        <strain evidence="2">CBHHK002</strain>
    </source>
</reference>
<evidence type="ECO:0000313" key="2">
    <source>
        <dbReference type="EMBL" id="KAJ7334045.1"/>
    </source>
</evidence>
<comment type="caution">
    <text evidence="2">The sequence shown here is derived from an EMBL/GenBank/DDBJ whole genome shotgun (WGS) entry which is preliminary data.</text>
</comment>
<feature type="region of interest" description="Disordered" evidence="1">
    <location>
        <begin position="1"/>
        <end position="30"/>
    </location>
</feature>
<feature type="compositionally biased region" description="Polar residues" evidence="1">
    <location>
        <begin position="166"/>
        <end position="176"/>
    </location>
</feature>
<dbReference type="AlphaFoldDB" id="A0AAD7EKB5"/>
<organism evidence="2 3">
    <name type="scientific">Mycena albidolilacea</name>
    <dbReference type="NCBI Taxonomy" id="1033008"/>
    <lineage>
        <taxon>Eukaryota</taxon>
        <taxon>Fungi</taxon>
        <taxon>Dikarya</taxon>
        <taxon>Basidiomycota</taxon>
        <taxon>Agaricomycotina</taxon>
        <taxon>Agaricomycetes</taxon>
        <taxon>Agaricomycetidae</taxon>
        <taxon>Agaricales</taxon>
        <taxon>Marasmiineae</taxon>
        <taxon>Mycenaceae</taxon>
        <taxon>Mycena</taxon>
    </lineage>
</organism>
<protein>
    <submittedName>
        <fullName evidence="2">Uncharacterized protein</fullName>
    </submittedName>
</protein>
<keyword evidence="3" id="KW-1185">Reference proteome</keyword>
<accession>A0AAD7EKB5</accession>
<feature type="region of interest" description="Disordered" evidence="1">
    <location>
        <begin position="384"/>
        <end position="453"/>
    </location>
</feature>
<feature type="compositionally biased region" description="Low complexity" evidence="1">
    <location>
        <begin position="15"/>
        <end position="24"/>
    </location>
</feature>
<proteinExistence type="predicted"/>
<feature type="compositionally biased region" description="Basic and acidic residues" evidence="1">
    <location>
        <begin position="401"/>
        <end position="439"/>
    </location>
</feature>
<dbReference type="Proteomes" id="UP001218218">
    <property type="component" value="Unassembled WGS sequence"/>
</dbReference>
<feature type="compositionally biased region" description="Low complexity" evidence="1">
    <location>
        <begin position="177"/>
        <end position="194"/>
    </location>
</feature>
<feature type="compositionally biased region" description="Polar residues" evidence="1">
    <location>
        <begin position="386"/>
        <end position="400"/>
    </location>
</feature>
<feature type="compositionally biased region" description="Polar residues" evidence="1">
    <location>
        <begin position="1"/>
        <end position="14"/>
    </location>
</feature>
<feature type="region of interest" description="Disordered" evidence="1">
    <location>
        <begin position="161"/>
        <end position="194"/>
    </location>
</feature>
<dbReference type="EMBL" id="JARIHO010000033">
    <property type="protein sequence ID" value="KAJ7334045.1"/>
    <property type="molecule type" value="Genomic_DNA"/>
</dbReference>
<evidence type="ECO:0000256" key="1">
    <source>
        <dbReference type="SAM" id="MobiDB-lite"/>
    </source>
</evidence>